<gene>
    <name evidence="2" type="ORF">BURMUCGD2_2530</name>
</gene>
<evidence type="ECO:0000256" key="1">
    <source>
        <dbReference type="SAM" id="MobiDB-lite"/>
    </source>
</evidence>
<feature type="compositionally biased region" description="Basic and acidic residues" evidence="1">
    <location>
        <begin position="37"/>
        <end position="48"/>
    </location>
</feature>
<proteinExistence type="predicted"/>
<evidence type="ECO:0000313" key="3">
    <source>
        <dbReference type="Proteomes" id="UP000004535"/>
    </source>
</evidence>
<dbReference type="AlphaFoldDB" id="B9BXB1"/>
<name>B9BXB1_9BURK</name>
<comment type="caution">
    <text evidence="2">The sequence shown here is derived from an EMBL/GenBank/DDBJ whole genome shotgun (WGS) entry which is preliminary data.</text>
</comment>
<dbReference type="Proteomes" id="UP000004535">
    <property type="component" value="Unassembled WGS sequence"/>
</dbReference>
<evidence type="ECO:0000313" key="2">
    <source>
        <dbReference type="EMBL" id="EEE04621.1"/>
    </source>
</evidence>
<feature type="compositionally biased region" description="Polar residues" evidence="1">
    <location>
        <begin position="1"/>
        <end position="15"/>
    </location>
</feature>
<sequence length="69" mass="7835">MRNDMTVRTATNENRQAAAEGQKNVRNRTAAHAGHYGIKDSKASPDTAERIRTDVSARHFRRRRACRTP</sequence>
<reference evidence="2 3" key="1">
    <citation type="journal article" date="2012" name="J. Bacteriol.">
        <title>Draft Genome Sequence Determination for Cystic Fibrosis and Chronic Granulomatous Disease Burkholderia multivorans Isolates.</title>
        <authorList>
            <person name="Varga J.J."/>
            <person name="Losada L."/>
            <person name="Zelazny A.M."/>
            <person name="Brinkac L."/>
            <person name="Harkins D."/>
            <person name="Radune D."/>
            <person name="Hostetler J."/>
            <person name="Sampaio E.P."/>
            <person name="Ronning C.M."/>
            <person name="Nierman W.C."/>
            <person name="Greenberg D.E."/>
            <person name="Holland S.M."/>
            <person name="Goldberg J.B."/>
        </authorList>
    </citation>
    <scope>NUCLEOTIDE SEQUENCE [LARGE SCALE GENOMIC DNA]</scope>
    <source>
        <strain evidence="2 3">CGD2</strain>
    </source>
</reference>
<organism evidence="2 3">
    <name type="scientific">Burkholderia multivorans CGD2</name>
    <dbReference type="NCBI Taxonomy" id="513052"/>
    <lineage>
        <taxon>Bacteria</taxon>
        <taxon>Pseudomonadati</taxon>
        <taxon>Pseudomonadota</taxon>
        <taxon>Betaproteobacteria</taxon>
        <taxon>Burkholderiales</taxon>
        <taxon>Burkholderiaceae</taxon>
        <taxon>Burkholderia</taxon>
        <taxon>Burkholderia cepacia complex</taxon>
    </lineage>
</organism>
<accession>B9BXB1</accession>
<dbReference type="EMBL" id="ACFC01000014">
    <property type="protein sequence ID" value="EEE04621.1"/>
    <property type="molecule type" value="Genomic_DNA"/>
</dbReference>
<feature type="region of interest" description="Disordered" evidence="1">
    <location>
        <begin position="1"/>
        <end position="48"/>
    </location>
</feature>
<protein>
    <submittedName>
        <fullName evidence="2">Uncharacterized protein</fullName>
    </submittedName>
</protein>